<evidence type="ECO:0000313" key="1">
    <source>
        <dbReference type="EMBL" id="KFM83262.1"/>
    </source>
</evidence>
<reference evidence="1 2" key="1">
    <citation type="submission" date="2013-11" db="EMBL/GenBank/DDBJ databases">
        <title>Genome sequencing of Stegodyphus mimosarum.</title>
        <authorList>
            <person name="Bechsgaard J."/>
        </authorList>
    </citation>
    <scope>NUCLEOTIDE SEQUENCE [LARGE SCALE GENOMIC DNA]</scope>
</reference>
<proteinExistence type="predicted"/>
<dbReference type="EMBL" id="KL815970">
    <property type="protein sequence ID" value="KFM83262.1"/>
    <property type="molecule type" value="Genomic_DNA"/>
</dbReference>
<organism evidence="1 2">
    <name type="scientific">Stegodyphus mimosarum</name>
    <name type="common">African social velvet spider</name>
    <dbReference type="NCBI Taxonomy" id="407821"/>
    <lineage>
        <taxon>Eukaryota</taxon>
        <taxon>Metazoa</taxon>
        <taxon>Ecdysozoa</taxon>
        <taxon>Arthropoda</taxon>
        <taxon>Chelicerata</taxon>
        <taxon>Arachnida</taxon>
        <taxon>Araneae</taxon>
        <taxon>Araneomorphae</taxon>
        <taxon>Entelegynae</taxon>
        <taxon>Eresoidea</taxon>
        <taxon>Eresidae</taxon>
        <taxon>Stegodyphus</taxon>
    </lineage>
</organism>
<sequence length="42" mass="4950">SLFVREGIVTAICLFDTLRRIFWSTSVLLRIYRCLKGECKEI</sequence>
<dbReference type="AlphaFoldDB" id="A0A087V0X3"/>
<dbReference type="Proteomes" id="UP000054359">
    <property type="component" value="Unassembled WGS sequence"/>
</dbReference>
<name>A0A087V0X3_STEMI</name>
<protein>
    <submittedName>
        <fullName evidence="1">Uncharacterized protein</fullName>
    </submittedName>
</protein>
<keyword evidence="2" id="KW-1185">Reference proteome</keyword>
<evidence type="ECO:0000313" key="2">
    <source>
        <dbReference type="Proteomes" id="UP000054359"/>
    </source>
</evidence>
<feature type="non-terminal residue" evidence="1">
    <location>
        <position position="1"/>
    </location>
</feature>
<accession>A0A087V0X3</accession>
<feature type="non-terminal residue" evidence="1">
    <location>
        <position position="42"/>
    </location>
</feature>
<gene>
    <name evidence="1" type="ORF">X975_01828</name>
</gene>